<proteinExistence type="predicted"/>
<dbReference type="Proteomes" id="UP000326396">
    <property type="component" value="Linkage Group LG12"/>
</dbReference>
<protein>
    <submittedName>
        <fullName evidence="2">Uncharacterized protein</fullName>
    </submittedName>
</protein>
<reference evidence="2 3" key="1">
    <citation type="submission" date="2019-05" db="EMBL/GenBank/DDBJ databases">
        <title>Mikania micrantha, genome provides insights into the molecular mechanism of rapid growth.</title>
        <authorList>
            <person name="Liu B."/>
        </authorList>
    </citation>
    <scope>NUCLEOTIDE SEQUENCE [LARGE SCALE GENOMIC DNA]</scope>
    <source>
        <strain evidence="2">NLD-2019</strain>
        <tissue evidence="2">Leaf</tissue>
    </source>
</reference>
<feature type="region of interest" description="Disordered" evidence="1">
    <location>
        <begin position="1"/>
        <end position="39"/>
    </location>
</feature>
<name>A0A5N6PHJ1_9ASTR</name>
<evidence type="ECO:0000313" key="2">
    <source>
        <dbReference type="EMBL" id="KAD6454189.1"/>
    </source>
</evidence>
<feature type="region of interest" description="Disordered" evidence="1">
    <location>
        <begin position="90"/>
        <end position="112"/>
    </location>
</feature>
<dbReference type="AlphaFoldDB" id="A0A5N6PHJ1"/>
<sequence length="112" mass="12137">MVNVGEKCARNGVTDCPESQNEKKSKSLRKITLGGTPSAKHSSQAEALIVLLADNPFAGRIASPLVDSDSGETALHKLILVTHRDGEGATETRELRREVNECTEKEKRPLKA</sequence>
<keyword evidence="3" id="KW-1185">Reference proteome</keyword>
<comment type="caution">
    <text evidence="2">The sequence shown here is derived from an EMBL/GenBank/DDBJ whole genome shotgun (WGS) entry which is preliminary data.</text>
</comment>
<evidence type="ECO:0000313" key="3">
    <source>
        <dbReference type="Proteomes" id="UP000326396"/>
    </source>
</evidence>
<evidence type="ECO:0000256" key="1">
    <source>
        <dbReference type="SAM" id="MobiDB-lite"/>
    </source>
</evidence>
<organism evidence="2 3">
    <name type="scientific">Mikania micrantha</name>
    <name type="common">bitter vine</name>
    <dbReference type="NCBI Taxonomy" id="192012"/>
    <lineage>
        <taxon>Eukaryota</taxon>
        <taxon>Viridiplantae</taxon>
        <taxon>Streptophyta</taxon>
        <taxon>Embryophyta</taxon>
        <taxon>Tracheophyta</taxon>
        <taxon>Spermatophyta</taxon>
        <taxon>Magnoliopsida</taxon>
        <taxon>eudicotyledons</taxon>
        <taxon>Gunneridae</taxon>
        <taxon>Pentapetalae</taxon>
        <taxon>asterids</taxon>
        <taxon>campanulids</taxon>
        <taxon>Asterales</taxon>
        <taxon>Asteraceae</taxon>
        <taxon>Asteroideae</taxon>
        <taxon>Heliantheae alliance</taxon>
        <taxon>Eupatorieae</taxon>
        <taxon>Mikania</taxon>
    </lineage>
</organism>
<accession>A0A5N6PHJ1</accession>
<dbReference type="EMBL" id="SZYD01000004">
    <property type="protein sequence ID" value="KAD6454189.1"/>
    <property type="molecule type" value="Genomic_DNA"/>
</dbReference>
<gene>
    <name evidence="2" type="ORF">E3N88_08895</name>
</gene>